<name>A0ABW9QTA6_9ACTN</name>
<evidence type="ECO:0000313" key="3">
    <source>
        <dbReference type="Proteomes" id="UP000437736"/>
    </source>
</evidence>
<evidence type="ECO:0000256" key="1">
    <source>
        <dbReference type="SAM" id="MobiDB-lite"/>
    </source>
</evidence>
<protein>
    <submittedName>
        <fullName evidence="2">DUF3987 domain-containing protein</fullName>
    </submittedName>
</protein>
<dbReference type="EMBL" id="WJHE01000474">
    <property type="protein sequence ID" value="MST33074.1"/>
    <property type="molecule type" value="Genomic_DNA"/>
</dbReference>
<keyword evidence="3" id="KW-1185">Reference proteome</keyword>
<feature type="compositionally biased region" description="Pro residues" evidence="1">
    <location>
        <begin position="27"/>
        <end position="36"/>
    </location>
</feature>
<comment type="caution">
    <text evidence="2">The sequence shown here is derived from an EMBL/GenBank/DDBJ whole genome shotgun (WGS) entry which is preliminary data.</text>
</comment>
<reference evidence="2 3" key="1">
    <citation type="submission" date="2019-11" db="EMBL/GenBank/DDBJ databases">
        <title>Acidiferrimicrobium australis gen. nov., sp. nov., an acidophilic and obligately heterotrophic, member of the Actinobacteria that catalyses dissimilatory oxido- reduction of iron isolated from metal-rich acidic water in Chile.</title>
        <authorList>
            <person name="Gonzalez D."/>
            <person name="Huber K."/>
            <person name="Hedrich S."/>
            <person name="Rojas-Villalobos C."/>
            <person name="Quatrini R."/>
            <person name="Dinamarca M.A."/>
            <person name="Schwarz A."/>
            <person name="Canales C."/>
            <person name="Nancucheo I."/>
        </authorList>
    </citation>
    <scope>NUCLEOTIDE SEQUENCE [LARGE SCALE GENOMIC DNA]</scope>
    <source>
        <strain evidence="2 3">USS-CCA1</strain>
    </source>
</reference>
<proteinExistence type="predicted"/>
<evidence type="ECO:0000313" key="2">
    <source>
        <dbReference type="EMBL" id="MST33074.1"/>
    </source>
</evidence>
<feature type="region of interest" description="Disordered" evidence="1">
    <location>
        <begin position="1"/>
        <end position="37"/>
    </location>
</feature>
<gene>
    <name evidence="2" type="ORF">GHK86_10120</name>
</gene>
<sequence length="247" mass="25906">MDAETAHSATGDAARPDPNHDEAQLLAPPPGWPDPPAETVWSGLAGTIAAALAPHTEADPLAIMVQLLVAAGATIGRGAWVEVGATRHHPNQFALLVGDTAKARKGSSWDHVESVLTAAEPSFAGVVHTGLSTGEGLIWAARGDGQRLLVVEPEFVTVLMATARDLSTLSPVLRAAWDGRPLAILTRTSPVHAPRAHIALIGHITRAELGGHLHAIEAANGFLNRFVFLAVRRQRLLPEGGHPNPLA</sequence>
<organism evidence="2 3">
    <name type="scientific">Acidiferrimicrobium australe</name>
    <dbReference type="NCBI Taxonomy" id="2664430"/>
    <lineage>
        <taxon>Bacteria</taxon>
        <taxon>Bacillati</taxon>
        <taxon>Actinomycetota</taxon>
        <taxon>Acidimicrobiia</taxon>
        <taxon>Acidimicrobiales</taxon>
        <taxon>Acidimicrobiaceae</taxon>
        <taxon>Acidiferrimicrobium</taxon>
    </lineage>
</organism>
<dbReference type="Proteomes" id="UP000437736">
    <property type="component" value="Unassembled WGS sequence"/>
</dbReference>
<feature type="non-terminal residue" evidence="2">
    <location>
        <position position="247"/>
    </location>
</feature>
<feature type="compositionally biased region" description="Basic and acidic residues" evidence="1">
    <location>
        <begin position="14"/>
        <end position="23"/>
    </location>
</feature>
<accession>A0ABW9QTA6</accession>